<dbReference type="InterPro" id="IPR027417">
    <property type="entry name" value="P-loop_NTPase"/>
</dbReference>
<proteinExistence type="predicted"/>
<dbReference type="Pfam" id="PF01926">
    <property type="entry name" value="MMR_HSR1"/>
    <property type="match status" value="1"/>
</dbReference>
<dbReference type="GO" id="GO:0032543">
    <property type="term" value="P:mitochondrial translation"/>
    <property type="evidence" value="ECO:0007669"/>
    <property type="project" value="TreeGrafter"/>
</dbReference>
<feature type="compositionally biased region" description="Basic and acidic residues" evidence="3">
    <location>
        <begin position="339"/>
        <end position="355"/>
    </location>
</feature>
<keyword evidence="4" id="KW-0732">Signal</keyword>
<organism evidence="6 7">
    <name type="scientific">Plasmodium vivax</name>
    <name type="common">malaria parasite P. vivax</name>
    <dbReference type="NCBI Taxonomy" id="5855"/>
    <lineage>
        <taxon>Eukaryota</taxon>
        <taxon>Sar</taxon>
        <taxon>Alveolata</taxon>
        <taxon>Apicomplexa</taxon>
        <taxon>Aconoidasida</taxon>
        <taxon>Haemosporida</taxon>
        <taxon>Plasmodiidae</taxon>
        <taxon>Plasmodium</taxon>
        <taxon>Plasmodium (Plasmodium)</taxon>
    </lineage>
</organism>
<dbReference type="GO" id="GO:0003924">
    <property type="term" value="F:GTPase activity"/>
    <property type="evidence" value="ECO:0007669"/>
    <property type="project" value="TreeGrafter"/>
</dbReference>
<dbReference type="PANTHER" id="PTHR45782:SF4">
    <property type="entry name" value="MITOCHONDRIAL RIBOSOME-ASSOCIATED GTPASE 1"/>
    <property type="match status" value="1"/>
</dbReference>
<feature type="region of interest" description="Disordered" evidence="3">
    <location>
        <begin position="25"/>
        <end position="131"/>
    </location>
</feature>
<feature type="region of interest" description="Disordered" evidence="3">
    <location>
        <begin position="236"/>
        <end position="264"/>
    </location>
</feature>
<feature type="region of interest" description="Disordered" evidence="3">
    <location>
        <begin position="332"/>
        <end position="372"/>
    </location>
</feature>
<feature type="compositionally biased region" description="Basic and acidic residues" evidence="3">
    <location>
        <begin position="240"/>
        <end position="254"/>
    </location>
</feature>
<protein>
    <submittedName>
        <fullName evidence="6">Ribosome biogenesis GTPase A, putative</fullName>
    </submittedName>
</protein>
<feature type="domain" description="G" evidence="5">
    <location>
        <begin position="566"/>
        <end position="619"/>
    </location>
</feature>
<dbReference type="EMBL" id="LT615241">
    <property type="protein sequence ID" value="SCO65335.1"/>
    <property type="molecule type" value="Genomic_DNA"/>
</dbReference>
<dbReference type="VEuPathDB" id="PlasmoDB:PVW1_030017100"/>
<evidence type="ECO:0000259" key="5">
    <source>
        <dbReference type="Pfam" id="PF01926"/>
    </source>
</evidence>
<dbReference type="PANTHER" id="PTHR45782">
    <property type="entry name" value="MITOCHONDRIAL RIBOSOME-ASSOCIATED GTPASE 1"/>
    <property type="match status" value="1"/>
</dbReference>
<dbReference type="GO" id="GO:0005525">
    <property type="term" value="F:GTP binding"/>
    <property type="evidence" value="ECO:0007669"/>
    <property type="project" value="UniProtKB-KW"/>
</dbReference>
<name>A0A1G4GRY7_PLAVI</name>
<keyword evidence="2" id="KW-0342">GTP-binding</keyword>
<dbReference type="eggNOG" id="KOG2484">
    <property type="taxonomic scope" value="Eukaryota"/>
</dbReference>
<dbReference type="AlphaFoldDB" id="A0A1G4GRY7"/>
<evidence type="ECO:0000256" key="4">
    <source>
        <dbReference type="SAM" id="SignalP"/>
    </source>
</evidence>
<dbReference type="VEuPathDB" id="PlasmoDB:PVX_000715"/>
<keyword evidence="1" id="KW-0547">Nucleotide-binding</keyword>
<evidence type="ECO:0000313" key="6">
    <source>
        <dbReference type="EMBL" id="SCO65335.1"/>
    </source>
</evidence>
<dbReference type="VEuPathDB" id="PlasmoDB:PVP01_0310000"/>
<evidence type="ECO:0000256" key="1">
    <source>
        <dbReference type="ARBA" id="ARBA00022741"/>
    </source>
</evidence>
<accession>A0A1G4GRY7</accession>
<reference evidence="6 7" key="1">
    <citation type="submission" date="2016-07" db="EMBL/GenBank/DDBJ databases">
        <authorList>
            <consortium name="Pathogen Informatics"/>
        </authorList>
    </citation>
    <scope>NUCLEOTIDE SEQUENCE [LARGE SCALE GENOMIC DNA]</scope>
</reference>
<dbReference type="Proteomes" id="UP000196402">
    <property type="component" value="Chromosome 3"/>
</dbReference>
<dbReference type="GO" id="GO:0005739">
    <property type="term" value="C:mitochondrion"/>
    <property type="evidence" value="ECO:0007669"/>
    <property type="project" value="TreeGrafter"/>
</dbReference>
<gene>
    <name evidence="6" type="ORF">PVT01_030014800</name>
</gene>
<sequence>MALTFLLLLVCVTRGALGIHVPQPNVARPNVARPNVARPNVERPNVERSHVAQPNVERSHVAQPNVERPHVAQPNVERPHVTTITQSAHTRRVGKLLFLSPPSNPRRAHLHPNRVQNKRETNPEEQHPPTFDEYFNKRAEEDYTKLEAEKLKIMRESVSSYRGEIRKVLERSYKSEYEKLLREEKEDEEVSGQVHENLKITFLMKESINNFLFTRYSYMINRLKEQSAILRGLRGGAKQGEAKEGETKEGEVKGDSQLGDSKVDDFKTRDSQLGDFQPGDFQPGMMAQSVQFFRPQTGSSRGSGAGARNCPTFSDQIFANAKLLLGTKGDAPVGSSFPLEREQQQNEQKERKEAIGEEDNPMTGSPTEELENEQKLFPTSNVSALDLFKHNVNAFLSYKRENIIKENLHENLLYGRVKVHWFPKFMKRVITKLSDYIKMSDVIVEVRNGIIPFVFDDLPSLDMFNFRTNKPRIIVYTNCDRSSIKGNEEWGSYYRRKLFWYDKHFNRKLEDKEGMENQLKKSAVIFVDAKNGKKEIIVLKKLIKRLCHHVIERKRKKGIHNYKVKCIFIGLPNVGKSALINRLLEVRKTKSYDHPGLTTNIQMYSSKLYELIDTPGILAPNLYTLRGRLLTSRNAILDRIYNRHPGDDQAGGNIAYIGNYHSYMHVENSIYLLALCNHISPKMYHIYNAAETLLQNVHRAYLYDNDYVEMARILKRYQISFTECVDFEGKFSAYHFIQRLARDRFHNDLDQAAMRLVTDFRKCYLGRMTLSYPLYFNRRAIRLRVAARYARPPADRYVGW</sequence>
<feature type="signal peptide" evidence="4">
    <location>
        <begin position="1"/>
        <end position="18"/>
    </location>
</feature>
<evidence type="ECO:0000256" key="2">
    <source>
        <dbReference type="ARBA" id="ARBA00023134"/>
    </source>
</evidence>
<dbReference type="Gene3D" id="3.40.50.300">
    <property type="entry name" value="P-loop containing nucleotide triphosphate hydrolases"/>
    <property type="match status" value="1"/>
</dbReference>
<evidence type="ECO:0000256" key="3">
    <source>
        <dbReference type="SAM" id="MobiDB-lite"/>
    </source>
</evidence>
<feature type="compositionally biased region" description="Basic and acidic residues" evidence="3">
    <location>
        <begin position="117"/>
        <end position="127"/>
    </location>
</feature>
<dbReference type="VEuPathDB" id="PlasmoDB:PVPAM_030014600"/>
<dbReference type="InterPro" id="IPR006073">
    <property type="entry name" value="GTP-bd"/>
</dbReference>
<feature type="compositionally biased region" description="Basic and acidic residues" evidence="3">
    <location>
        <begin position="40"/>
        <end position="50"/>
    </location>
</feature>
<feature type="chain" id="PRO_5009233981" evidence="4">
    <location>
        <begin position="19"/>
        <end position="800"/>
    </location>
</feature>
<evidence type="ECO:0000313" key="7">
    <source>
        <dbReference type="Proteomes" id="UP000196402"/>
    </source>
</evidence>
<dbReference type="SUPFAM" id="SSF52540">
    <property type="entry name" value="P-loop containing nucleoside triphosphate hydrolases"/>
    <property type="match status" value="2"/>
</dbReference>